<evidence type="ECO:0000313" key="3">
    <source>
        <dbReference type="Proteomes" id="UP000242317"/>
    </source>
</evidence>
<evidence type="ECO:0000256" key="1">
    <source>
        <dbReference type="SAM" id="Phobius"/>
    </source>
</evidence>
<dbReference type="RefSeq" id="WP_244516026.1">
    <property type="nucleotide sequence ID" value="NZ_FMYK01000005.1"/>
</dbReference>
<gene>
    <name evidence="2" type="ORF">SAMN05421749_105143</name>
</gene>
<dbReference type="InterPro" id="IPR005625">
    <property type="entry name" value="PepSY-ass_TM"/>
</dbReference>
<keyword evidence="3" id="KW-1185">Reference proteome</keyword>
<dbReference type="EMBL" id="FMYK01000005">
    <property type="protein sequence ID" value="SDC45383.1"/>
    <property type="molecule type" value="Genomic_DNA"/>
</dbReference>
<accession>A0A1G6LQ56</accession>
<feature type="transmembrane region" description="Helical" evidence="1">
    <location>
        <begin position="231"/>
        <end position="263"/>
    </location>
</feature>
<dbReference type="Pfam" id="PF03929">
    <property type="entry name" value="PepSY_TM"/>
    <property type="match status" value="1"/>
</dbReference>
<name>A0A1G6LQ56_9GAMM</name>
<dbReference type="PANTHER" id="PTHR34219:SF3">
    <property type="entry name" value="BLL7967 PROTEIN"/>
    <property type="match status" value="1"/>
</dbReference>
<feature type="transmembrane region" description="Helical" evidence="1">
    <location>
        <begin position="186"/>
        <end position="210"/>
    </location>
</feature>
<keyword evidence="1" id="KW-0812">Transmembrane</keyword>
<dbReference type="AlphaFoldDB" id="A0A1G6LQ56"/>
<feature type="transmembrane region" description="Helical" evidence="1">
    <location>
        <begin position="377"/>
        <end position="399"/>
    </location>
</feature>
<feature type="transmembrane region" description="Helical" evidence="1">
    <location>
        <begin position="55"/>
        <end position="76"/>
    </location>
</feature>
<dbReference type="PANTHER" id="PTHR34219">
    <property type="entry name" value="IRON-REGULATED INNER MEMBRANE PROTEIN-RELATED"/>
    <property type="match status" value="1"/>
</dbReference>
<organism evidence="2 3">
    <name type="scientific">Acinetobacter marinus</name>
    <dbReference type="NCBI Taxonomy" id="281375"/>
    <lineage>
        <taxon>Bacteria</taxon>
        <taxon>Pseudomonadati</taxon>
        <taxon>Pseudomonadota</taxon>
        <taxon>Gammaproteobacteria</taxon>
        <taxon>Moraxellales</taxon>
        <taxon>Moraxellaceae</taxon>
        <taxon>Acinetobacter</taxon>
    </lineage>
</organism>
<keyword evidence="1" id="KW-0472">Membrane</keyword>
<sequence>MNYNQSHYYLNKNYVMFGKKVTASDAQSASSLDKSKSVKASHSRWYRSNLWIHRWISLIVVIPFAILSITGVILIFHEEIDHALGHEPTASISVNGEHRPFSDSIKAAQQAYPNEKVIMTSIDEDHHPGVMLIGMVEEGKGVRDARWLYADVPAAKLVEAPNSRETLTGFLLELHAQWFMGFIGELIGALIALLVFLSLVSGLVVYAPYVKKFLFGIIRRQKGARIFQLDLHNLIGSAVLGWALVVTITGFLLGIGTVAIGVWQMTELQRLQQTYAAAKTINPNVQIDQVYQAAASGSQGWHPTSVYYPTSEYSTQGHYLVLLQGSEGIQEKLLRIALVDAGTGELTTVEDIPVYLKAIFLSQPLHFGNYGGLALKLLWTLCTLMTLFITVNGAWLWWAKRKQKKSQRRSQCNCGII</sequence>
<keyword evidence="1" id="KW-1133">Transmembrane helix</keyword>
<dbReference type="Proteomes" id="UP000242317">
    <property type="component" value="Unassembled WGS sequence"/>
</dbReference>
<reference evidence="3" key="1">
    <citation type="submission" date="2016-09" db="EMBL/GenBank/DDBJ databases">
        <authorList>
            <person name="Varghese N."/>
            <person name="Submissions S."/>
        </authorList>
    </citation>
    <scope>NUCLEOTIDE SEQUENCE [LARGE SCALE GENOMIC DNA]</scope>
    <source>
        <strain evidence="3">ANC 3699</strain>
    </source>
</reference>
<protein>
    <submittedName>
        <fullName evidence="2">Uncharacterized iron-regulated membrane protein</fullName>
    </submittedName>
</protein>
<evidence type="ECO:0000313" key="2">
    <source>
        <dbReference type="EMBL" id="SDC45383.1"/>
    </source>
</evidence>
<proteinExistence type="predicted"/>